<name>A0ABP0S2M3_9DINO</name>
<dbReference type="EMBL" id="CAXAMN010026905">
    <property type="protein sequence ID" value="CAK9106560.1"/>
    <property type="molecule type" value="Genomic_DNA"/>
</dbReference>
<comment type="caution">
    <text evidence="1">The sequence shown here is derived from an EMBL/GenBank/DDBJ whole genome shotgun (WGS) entry which is preliminary data.</text>
</comment>
<dbReference type="Proteomes" id="UP001642484">
    <property type="component" value="Unassembled WGS sequence"/>
</dbReference>
<evidence type="ECO:0000313" key="2">
    <source>
        <dbReference type="Proteomes" id="UP001642484"/>
    </source>
</evidence>
<protein>
    <submittedName>
        <fullName evidence="1">Uncharacterized protein</fullName>
    </submittedName>
</protein>
<accession>A0ABP0S2M3</accession>
<keyword evidence="2" id="KW-1185">Reference proteome</keyword>
<organism evidence="1 2">
    <name type="scientific">Durusdinium trenchii</name>
    <dbReference type="NCBI Taxonomy" id="1381693"/>
    <lineage>
        <taxon>Eukaryota</taxon>
        <taxon>Sar</taxon>
        <taxon>Alveolata</taxon>
        <taxon>Dinophyceae</taxon>
        <taxon>Suessiales</taxon>
        <taxon>Symbiodiniaceae</taxon>
        <taxon>Durusdinium</taxon>
    </lineage>
</organism>
<reference evidence="1 2" key="1">
    <citation type="submission" date="2024-02" db="EMBL/GenBank/DDBJ databases">
        <authorList>
            <person name="Chen Y."/>
            <person name="Shah S."/>
            <person name="Dougan E. K."/>
            <person name="Thang M."/>
            <person name="Chan C."/>
        </authorList>
    </citation>
    <scope>NUCLEOTIDE SEQUENCE [LARGE SCALE GENOMIC DNA]</scope>
</reference>
<gene>
    <name evidence="1" type="ORF">CCMP2556_LOCUS49797</name>
</gene>
<evidence type="ECO:0000313" key="1">
    <source>
        <dbReference type="EMBL" id="CAK9106560.1"/>
    </source>
</evidence>
<sequence length="287" mass="32015">MSRGWRDTKLQLLYGAPAPAMNFLRFARDLMGGPLPLVALTEGAVLSAQLGQQLGLQVPSCPALALYLDTTGYLNVAERLPTVLVTRARIFNHPTGIFLRSLLQEFAIINQPLADARGHFWFSEVPTEEGNENWKSWEVLVGPDEGIDARMQEMSRCSAAFFVPSDIHQRSFIELYRMQVPTFMPAVEWLLRWPLSAPFGAFSYPGELPDEAKWASRRVPNLGPRASTCRPKARGPCSIGISCRTMPTSHMWVNAGRFPMCSTRFPAPTCQKWLSRCEATTRSSPVA</sequence>
<proteinExistence type="predicted"/>